<organism evidence="2 3">
    <name type="scientific">Faecalibacter macacae</name>
    <dbReference type="NCBI Taxonomy" id="1859289"/>
    <lineage>
        <taxon>Bacteria</taxon>
        <taxon>Pseudomonadati</taxon>
        <taxon>Bacteroidota</taxon>
        <taxon>Flavobacteriia</taxon>
        <taxon>Flavobacteriales</taxon>
        <taxon>Weeksellaceae</taxon>
        <taxon>Faecalibacter</taxon>
    </lineage>
</organism>
<dbReference type="OrthoDB" id="1412089at2"/>
<dbReference type="Proteomes" id="UP000275348">
    <property type="component" value="Unassembled WGS sequence"/>
</dbReference>
<sequence>MIKKTFLILFLLGFSFLANAQEKINIAFIPATYTIGNLEQQEANIIAETVINAFVKSKKFTVVDRRNIEALEKEKQLQRTEAFLDSKNTIVDGVSKGASYLIENKIVSVNHTGKKNKWNSTIEINLKILNISTGEIVTTSNITSELQFIPTQLKALKINNLLNATEEQNSTKESFSKALESLSFNVENFAKESFPTNIQLVEWVEKDLKTKVGENGPFKYLVIAAGSDYGMTKGDKIDVITSTEVNVNGKSITRNSKIATATIERVDDENFSVAKITEGEKDLKKAITNYENISLISK</sequence>
<evidence type="ECO:0000313" key="2">
    <source>
        <dbReference type="EMBL" id="RLZ08336.1"/>
    </source>
</evidence>
<name>A0A3L9M8R9_9FLAO</name>
<evidence type="ECO:0008006" key="4">
    <source>
        <dbReference type="Google" id="ProtNLM"/>
    </source>
</evidence>
<evidence type="ECO:0000313" key="3">
    <source>
        <dbReference type="Proteomes" id="UP000275348"/>
    </source>
</evidence>
<dbReference type="Gene3D" id="3.40.50.10610">
    <property type="entry name" value="ABC-type transport auxiliary lipoprotein component"/>
    <property type="match status" value="1"/>
</dbReference>
<feature type="chain" id="PRO_5018159181" description="Penicillin-binding protein activator LpoB" evidence="1">
    <location>
        <begin position="21"/>
        <end position="298"/>
    </location>
</feature>
<accession>A0A3L9M8R9</accession>
<dbReference type="RefSeq" id="WP_121935145.1">
    <property type="nucleotide sequence ID" value="NZ_RDOJ01000014.1"/>
</dbReference>
<proteinExistence type="predicted"/>
<reference evidence="2 3" key="1">
    <citation type="submission" date="2018-10" db="EMBL/GenBank/DDBJ databases">
        <authorList>
            <person name="Chen X."/>
        </authorList>
    </citation>
    <scope>NUCLEOTIDE SEQUENCE [LARGE SCALE GENOMIC DNA]</scope>
    <source>
        <strain evidence="2 3">YIM 102668</strain>
    </source>
</reference>
<gene>
    <name evidence="2" type="ORF">EAH69_10415</name>
</gene>
<dbReference type="Pfam" id="PF13036">
    <property type="entry name" value="LpoB"/>
    <property type="match status" value="1"/>
</dbReference>
<keyword evidence="1" id="KW-0732">Signal</keyword>
<dbReference type="AlphaFoldDB" id="A0A3L9M8R9"/>
<dbReference type="EMBL" id="RDOJ01000014">
    <property type="protein sequence ID" value="RLZ08336.1"/>
    <property type="molecule type" value="Genomic_DNA"/>
</dbReference>
<protein>
    <recommendedName>
        <fullName evidence="4">Penicillin-binding protein activator LpoB</fullName>
    </recommendedName>
</protein>
<keyword evidence="3" id="KW-1185">Reference proteome</keyword>
<dbReference type="InterPro" id="IPR014094">
    <property type="entry name" value="LpoB"/>
</dbReference>
<comment type="caution">
    <text evidence="2">The sequence shown here is derived from an EMBL/GenBank/DDBJ whole genome shotgun (WGS) entry which is preliminary data.</text>
</comment>
<evidence type="ECO:0000256" key="1">
    <source>
        <dbReference type="SAM" id="SignalP"/>
    </source>
</evidence>
<feature type="signal peptide" evidence="1">
    <location>
        <begin position="1"/>
        <end position="20"/>
    </location>
</feature>